<organism evidence="2 3">
    <name type="scientific">Parascaris univalens</name>
    <name type="common">Nematode worm</name>
    <dbReference type="NCBI Taxonomy" id="6257"/>
    <lineage>
        <taxon>Eukaryota</taxon>
        <taxon>Metazoa</taxon>
        <taxon>Ecdysozoa</taxon>
        <taxon>Nematoda</taxon>
        <taxon>Chromadorea</taxon>
        <taxon>Rhabditida</taxon>
        <taxon>Spirurina</taxon>
        <taxon>Ascaridomorpha</taxon>
        <taxon>Ascaridoidea</taxon>
        <taxon>Ascarididae</taxon>
        <taxon>Parascaris</taxon>
    </lineage>
</organism>
<name>A0A914ZLG3_PARUN</name>
<keyword evidence="1" id="KW-0472">Membrane</keyword>
<feature type="transmembrane region" description="Helical" evidence="1">
    <location>
        <begin position="12"/>
        <end position="36"/>
    </location>
</feature>
<evidence type="ECO:0000313" key="3">
    <source>
        <dbReference type="WBParaSite" id="PgB06_g075_t04"/>
    </source>
</evidence>
<reference evidence="3" key="1">
    <citation type="submission" date="2022-11" db="UniProtKB">
        <authorList>
            <consortium name="WormBaseParasite"/>
        </authorList>
    </citation>
    <scope>IDENTIFICATION</scope>
</reference>
<dbReference type="AlphaFoldDB" id="A0A914ZLG3"/>
<proteinExistence type="predicted"/>
<dbReference type="Proteomes" id="UP000887569">
    <property type="component" value="Unplaced"/>
</dbReference>
<accession>A0A914ZLG3</accession>
<evidence type="ECO:0000256" key="1">
    <source>
        <dbReference type="SAM" id="Phobius"/>
    </source>
</evidence>
<keyword evidence="2" id="KW-1185">Reference proteome</keyword>
<sequence>MAFRFNLVHSGLLWFIPVCFGLFRFITVYSGLFWFIPVYFGLFFKRNICNTPN</sequence>
<keyword evidence="1" id="KW-0812">Transmembrane</keyword>
<evidence type="ECO:0000313" key="2">
    <source>
        <dbReference type="Proteomes" id="UP000887569"/>
    </source>
</evidence>
<protein>
    <submittedName>
        <fullName evidence="3">Ubiquitin-related modifier 1</fullName>
    </submittedName>
</protein>
<keyword evidence="1" id="KW-1133">Transmembrane helix</keyword>
<dbReference type="WBParaSite" id="PgB06_g075_t04">
    <property type="protein sequence ID" value="PgB06_g075_t04"/>
    <property type="gene ID" value="PgB06_g075"/>
</dbReference>